<sequence length="43" mass="5063">MKIKKIVDFSFPILGSISIQFGAIIMIKTTQIQLNNFYFSYFR</sequence>
<dbReference type="Proteomes" id="UP000029381">
    <property type="component" value="Unassembled WGS sequence"/>
</dbReference>
<comment type="caution">
    <text evidence="2">The sequence shown here is derived from an EMBL/GenBank/DDBJ whole genome shotgun (WGS) entry which is preliminary data.</text>
</comment>
<dbReference type="PATRIC" id="fig|1302648.3.peg.1170"/>
<feature type="transmembrane region" description="Helical" evidence="1">
    <location>
        <begin position="6"/>
        <end position="27"/>
    </location>
</feature>
<protein>
    <submittedName>
        <fullName evidence="2">Uncharacterized protein</fullName>
    </submittedName>
</protein>
<reference evidence="2 3" key="1">
    <citation type="submission" date="2014-08" db="EMBL/GenBank/DDBJ databases">
        <title>Genome sequence of Tetragenococcus muriaticus.</title>
        <authorList>
            <person name="Chuea-nongthon C."/>
            <person name="Rodtong S."/>
            <person name="Yongsawatdigul J."/>
            <person name="Steele J.L."/>
            <person name="Liu X.-y."/>
            <person name="Speers J."/>
            <person name="Glasner J.D."/>
            <person name="Neeno-Eckwall E.C."/>
        </authorList>
    </citation>
    <scope>NUCLEOTIDE SEQUENCE [LARGE SCALE GENOMIC DNA]</scope>
    <source>
        <strain evidence="2 3">3MR10-3</strain>
    </source>
</reference>
<keyword evidence="3" id="KW-1185">Reference proteome</keyword>
<proteinExistence type="predicted"/>
<name>A0A091C4K4_9ENTE</name>
<accession>A0A091C4K4</accession>
<dbReference type="AlphaFoldDB" id="A0A091C4K4"/>
<keyword evidence="1" id="KW-1133">Transmembrane helix</keyword>
<dbReference type="EMBL" id="JPVT01000118">
    <property type="protein sequence ID" value="KFN91032.1"/>
    <property type="molecule type" value="Genomic_DNA"/>
</dbReference>
<evidence type="ECO:0000256" key="1">
    <source>
        <dbReference type="SAM" id="Phobius"/>
    </source>
</evidence>
<gene>
    <name evidence="2" type="ORF">TMU3MR103_1203</name>
</gene>
<evidence type="ECO:0000313" key="3">
    <source>
        <dbReference type="Proteomes" id="UP000029381"/>
    </source>
</evidence>
<keyword evidence="1" id="KW-0472">Membrane</keyword>
<evidence type="ECO:0000313" key="2">
    <source>
        <dbReference type="EMBL" id="KFN91032.1"/>
    </source>
</evidence>
<organism evidence="2 3">
    <name type="scientific">Tetragenococcus muriaticus 3MR10-3</name>
    <dbReference type="NCBI Taxonomy" id="1302648"/>
    <lineage>
        <taxon>Bacteria</taxon>
        <taxon>Bacillati</taxon>
        <taxon>Bacillota</taxon>
        <taxon>Bacilli</taxon>
        <taxon>Lactobacillales</taxon>
        <taxon>Enterococcaceae</taxon>
        <taxon>Tetragenococcus</taxon>
    </lineage>
</organism>
<keyword evidence="1" id="KW-0812">Transmembrane</keyword>